<reference evidence="4 5" key="1">
    <citation type="submission" date="2023-11" db="EMBL/GenBank/DDBJ databases">
        <authorList>
            <person name="Okamura Y."/>
        </authorList>
    </citation>
    <scope>NUCLEOTIDE SEQUENCE [LARGE SCALE GENOMIC DNA]</scope>
</reference>
<accession>A0AAV1JHY2</accession>
<proteinExistence type="inferred from homology"/>
<dbReference type="SUPFAM" id="SSF50494">
    <property type="entry name" value="Trypsin-like serine proteases"/>
    <property type="match status" value="1"/>
</dbReference>
<dbReference type="Pfam" id="PF00089">
    <property type="entry name" value="Trypsin"/>
    <property type="match status" value="1"/>
</dbReference>
<gene>
    <name evidence="4" type="ORF">LNINA_LOCUS7568</name>
</gene>
<dbReference type="Proteomes" id="UP001497472">
    <property type="component" value="Unassembled WGS sequence"/>
</dbReference>
<dbReference type="GO" id="GO:0004252">
    <property type="term" value="F:serine-type endopeptidase activity"/>
    <property type="evidence" value="ECO:0007669"/>
    <property type="project" value="InterPro"/>
</dbReference>
<dbReference type="PROSITE" id="PS50240">
    <property type="entry name" value="TRYPSIN_DOM"/>
    <property type="match status" value="1"/>
</dbReference>
<name>A0AAV1JHY2_9NEOP</name>
<dbReference type="GO" id="GO:0006508">
    <property type="term" value="P:proteolysis"/>
    <property type="evidence" value="ECO:0007669"/>
    <property type="project" value="InterPro"/>
</dbReference>
<evidence type="ECO:0000256" key="1">
    <source>
        <dbReference type="ARBA" id="ARBA00023157"/>
    </source>
</evidence>
<keyword evidence="1" id="KW-1015">Disulfide bond</keyword>
<feature type="domain" description="Peptidase S1" evidence="3">
    <location>
        <begin position="11"/>
        <end position="96"/>
    </location>
</feature>
<dbReference type="InterPro" id="IPR051487">
    <property type="entry name" value="Ser/Thr_Proteases_Immune/Dev"/>
</dbReference>
<dbReference type="InterPro" id="IPR009003">
    <property type="entry name" value="Peptidase_S1_PA"/>
</dbReference>
<organism evidence="4 5">
    <name type="scientific">Leptosia nina</name>
    <dbReference type="NCBI Taxonomy" id="320188"/>
    <lineage>
        <taxon>Eukaryota</taxon>
        <taxon>Metazoa</taxon>
        <taxon>Ecdysozoa</taxon>
        <taxon>Arthropoda</taxon>
        <taxon>Hexapoda</taxon>
        <taxon>Insecta</taxon>
        <taxon>Pterygota</taxon>
        <taxon>Neoptera</taxon>
        <taxon>Endopterygota</taxon>
        <taxon>Lepidoptera</taxon>
        <taxon>Glossata</taxon>
        <taxon>Ditrysia</taxon>
        <taxon>Papilionoidea</taxon>
        <taxon>Pieridae</taxon>
        <taxon>Pierinae</taxon>
        <taxon>Leptosia</taxon>
    </lineage>
</organism>
<evidence type="ECO:0000313" key="4">
    <source>
        <dbReference type="EMBL" id="CAK1548148.1"/>
    </source>
</evidence>
<protein>
    <recommendedName>
        <fullName evidence="3">Peptidase S1 domain-containing protein</fullName>
    </recommendedName>
</protein>
<dbReference type="InterPro" id="IPR001254">
    <property type="entry name" value="Trypsin_dom"/>
</dbReference>
<comment type="caution">
    <text evidence="4">The sequence shown here is derived from an EMBL/GenBank/DDBJ whole genome shotgun (WGS) entry which is preliminary data.</text>
</comment>
<evidence type="ECO:0000259" key="3">
    <source>
        <dbReference type="PROSITE" id="PS50240"/>
    </source>
</evidence>
<comment type="similarity">
    <text evidence="2">Belongs to the peptidase S1 family. CLIP subfamily.</text>
</comment>
<sequence>MKQQAKTKTDRLQIIELTTASKKCRGARGLDEKENICTISKKGQGACVGDSGGPLVAKETKKLIGVVSWGVPCAYGSPDVYTNVYAYRDWIEKHVK</sequence>
<evidence type="ECO:0000313" key="5">
    <source>
        <dbReference type="Proteomes" id="UP001497472"/>
    </source>
</evidence>
<dbReference type="PROSITE" id="PS00135">
    <property type="entry name" value="TRYPSIN_SER"/>
    <property type="match status" value="1"/>
</dbReference>
<dbReference type="Gene3D" id="2.40.10.10">
    <property type="entry name" value="Trypsin-like serine proteases"/>
    <property type="match status" value="1"/>
</dbReference>
<keyword evidence="5" id="KW-1185">Reference proteome</keyword>
<dbReference type="EMBL" id="CAVLEF010000010">
    <property type="protein sequence ID" value="CAK1548148.1"/>
    <property type="molecule type" value="Genomic_DNA"/>
</dbReference>
<dbReference type="PANTHER" id="PTHR24256">
    <property type="entry name" value="TRYPTASE-RELATED"/>
    <property type="match status" value="1"/>
</dbReference>
<dbReference type="AlphaFoldDB" id="A0AAV1JHY2"/>
<dbReference type="InterPro" id="IPR033116">
    <property type="entry name" value="TRYPSIN_SER"/>
</dbReference>
<dbReference type="InterPro" id="IPR043504">
    <property type="entry name" value="Peptidase_S1_PA_chymotrypsin"/>
</dbReference>
<evidence type="ECO:0000256" key="2">
    <source>
        <dbReference type="ARBA" id="ARBA00024195"/>
    </source>
</evidence>